<dbReference type="Gene3D" id="3.30.1490.40">
    <property type="match status" value="1"/>
</dbReference>
<dbReference type="RefSeq" id="XP_031571806.1">
    <property type="nucleotide sequence ID" value="XM_031715946.1"/>
</dbReference>
<evidence type="ECO:0000259" key="2">
    <source>
        <dbReference type="PROSITE" id="PS50829"/>
    </source>
</evidence>
<accession>A0A6P8IWM8</accession>
<feature type="compositionally biased region" description="Basic and acidic residues" evidence="1">
    <location>
        <begin position="342"/>
        <end position="352"/>
    </location>
</feature>
<feature type="region of interest" description="Disordered" evidence="1">
    <location>
        <begin position="591"/>
        <end position="693"/>
    </location>
</feature>
<feature type="compositionally biased region" description="Low complexity" evidence="1">
    <location>
        <begin position="625"/>
        <end position="644"/>
    </location>
</feature>
<dbReference type="InterPro" id="IPR035445">
    <property type="entry name" value="GYF-like_dom_sf"/>
</dbReference>
<feature type="region of interest" description="Disordered" evidence="1">
    <location>
        <begin position="1198"/>
        <end position="1234"/>
    </location>
</feature>
<feature type="compositionally biased region" description="Basic and acidic residues" evidence="1">
    <location>
        <begin position="132"/>
        <end position="159"/>
    </location>
</feature>
<feature type="domain" description="GYF" evidence="2">
    <location>
        <begin position="470"/>
        <end position="518"/>
    </location>
</feature>
<dbReference type="OrthoDB" id="48509at2759"/>
<dbReference type="AlphaFoldDB" id="A0A6P8IWM8"/>
<dbReference type="PANTHER" id="PTHR14445">
    <property type="entry name" value="GRB10 INTERACTING GYF PROTEIN"/>
    <property type="match status" value="1"/>
</dbReference>
<feature type="compositionally biased region" description="Polar residues" evidence="1">
    <location>
        <begin position="354"/>
        <end position="391"/>
    </location>
</feature>
<evidence type="ECO:0000256" key="1">
    <source>
        <dbReference type="SAM" id="MobiDB-lite"/>
    </source>
</evidence>
<proteinExistence type="predicted"/>
<feature type="compositionally biased region" description="Basic and acidic residues" evidence="1">
    <location>
        <begin position="835"/>
        <end position="851"/>
    </location>
</feature>
<feature type="compositionally biased region" description="Basic and acidic residues" evidence="1">
    <location>
        <begin position="800"/>
        <end position="819"/>
    </location>
</feature>
<feature type="compositionally biased region" description="Polar residues" evidence="1">
    <location>
        <begin position="951"/>
        <end position="967"/>
    </location>
</feature>
<protein>
    <submittedName>
        <fullName evidence="4 5">GRB10-interacting GYF protein 2-like isoform X1</fullName>
    </submittedName>
</protein>
<evidence type="ECO:0000313" key="4">
    <source>
        <dbReference type="RefSeq" id="XP_031571806.1"/>
    </source>
</evidence>
<dbReference type="CDD" id="cd00072">
    <property type="entry name" value="GYF"/>
    <property type="match status" value="1"/>
</dbReference>
<feature type="compositionally biased region" description="Polar residues" evidence="1">
    <location>
        <begin position="323"/>
        <end position="339"/>
    </location>
</feature>
<feature type="compositionally biased region" description="Basic and acidic residues" evidence="1">
    <location>
        <begin position="407"/>
        <end position="424"/>
    </location>
</feature>
<feature type="compositionally biased region" description="Polar residues" evidence="1">
    <location>
        <begin position="594"/>
        <end position="607"/>
    </location>
</feature>
<feature type="compositionally biased region" description="Polar residues" evidence="1">
    <location>
        <begin position="1198"/>
        <end position="1212"/>
    </location>
</feature>
<feature type="region of interest" description="Disordered" evidence="1">
    <location>
        <begin position="746"/>
        <end position="1098"/>
    </location>
</feature>
<feature type="compositionally biased region" description="Basic and acidic residues" evidence="1">
    <location>
        <begin position="885"/>
        <end position="908"/>
    </location>
</feature>
<evidence type="ECO:0000313" key="5">
    <source>
        <dbReference type="RefSeq" id="XP_031571815.1"/>
    </source>
</evidence>
<feature type="compositionally biased region" description="Basic and acidic residues" evidence="1">
    <location>
        <begin position="182"/>
        <end position="201"/>
    </location>
</feature>
<reference evidence="4 5" key="1">
    <citation type="submission" date="2025-04" db="UniProtKB">
        <authorList>
            <consortium name="RefSeq"/>
        </authorList>
    </citation>
    <scope>IDENTIFICATION</scope>
    <source>
        <tissue evidence="4 5">Tentacle</tissue>
    </source>
</reference>
<dbReference type="PROSITE" id="PS50829">
    <property type="entry name" value="GYF"/>
    <property type="match status" value="1"/>
</dbReference>
<evidence type="ECO:0000313" key="3">
    <source>
        <dbReference type="Proteomes" id="UP000515163"/>
    </source>
</evidence>
<feature type="compositionally biased region" description="Basic and acidic residues" evidence="1">
    <location>
        <begin position="939"/>
        <end position="950"/>
    </location>
</feature>
<dbReference type="InterPro" id="IPR003169">
    <property type="entry name" value="GYF"/>
</dbReference>
<dbReference type="RefSeq" id="XP_031571815.1">
    <property type="nucleotide sequence ID" value="XM_031715955.1"/>
</dbReference>
<gene>
    <name evidence="4 5" type="primary">LOC116305940</name>
</gene>
<feature type="compositionally biased region" description="Low complexity" evidence="1">
    <location>
        <begin position="968"/>
        <end position="992"/>
    </location>
</feature>
<organism evidence="3 4">
    <name type="scientific">Actinia tenebrosa</name>
    <name type="common">Australian red waratah sea anemone</name>
    <dbReference type="NCBI Taxonomy" id="6105"/>
    <lineage>
        <taxon>Eukaryota</taxon>
        <taxon>Metazoa</taxon>
        <taxon>Cnidaria</taxon>
        <taxon>Anthozoa</taxon>
        <taxon>Hexacorallia</taxon>
        <taxon>Actiniaria</taxon>
        <taxon>Actiniidae</taxon>
        <taxon>Actinia</taxon>
    </lineage>
</organism>
<feature type="region of interest" description="Disordered" evidence="1">
    <location>
        <begin position="441"/>
        <end position="464"/>
    </location>
</feature>
<feature type="compositionally biased region" description="Basic and acidic residues" evidence="1">
    <location>
        <begin position="215"/>
        <end position="224"/>
    </location>
</feature>
<name>A0A6P8IWM8_ACTTE</name>
<keyword evidence="3" id="KW-1185">Reference proteome</keyword>
<feature type="compositionally biased region" description="Basic and acidic residues" evidence="1">
    <location>
        <begin position="746"/>
        <end position="793"/>
    </location>
</feature>
<dbReference type="KEGG" id="aten:116305940"/>
<feature type="compositionally biased region" description="Basic and acidic residues" evidence="1">
    <location>
        <begin position="239"/>
        <end position="248"/>
    </location>
</feature>
<feature type="compositionally biased region" description="Polar residues" evidence="1">
    <location>
        <begin position="645"/>
        <end position="674"/>
    </location>
</feature>
<dbReference type="GO" id="GO:0005829">
    <property type="term" value="C:cytosol"/>
    <property type="evidence" value="ECO:0007669"/>
    <property type="project" value="TreeGrafter"/>
</dbReference>
<dbReference type="Proteomes" id="UP000515163">
    <property type="component" value="Unplaced"/>
</dbReference>
<dbReference type="Pfam" id="PF02213">
    <property type="entry name" value="GYF"/>
    <property type="match status" value="1"/>
</dbReference>
<dbReference type="GeneID" id="116305940"/>
<sequence>MSETLTFGPQWLRALSSGNSVTSPPPSPGPKYKMAEYRYGKEEMLALFIEGLVKPIELDHFSSITREKSHFPLAFVPPTEEEQRYSLGSVNSNAVLKLMGRGAPRGAARGARGGLAGRGRGRGDGGFMRQSSYEEARTDTGGFRDPRRQSWEEGRRGAFERGNPSGKGYDPTMRGRLSSDTTWDKNEKGGHENWRAGVQHDAEDDGGGWRVSGHRYADKSDRWRGGPRITRSSSWRNSDSFRDERSFTEEEWQVARGSRVRSFHERDDRWNNPSEPEWCKDDDFEDLDVTGTFDSSGAFRSRKKEDNKSNVDVEEEKYKEENLQANGNSEELANDQAQPENDENKANDEKPPQAKQTETAESKSTVTTQEMVQPSSSLATASQPVTCSSALETEKTPRQIEQFGNKSENKKYEECESDKKDEEPNMEHFAKAAENLVKSLDDEVEKSDPDSHPPGFHGQTATTPTSQLEEIRWFYTDPQGKMQGPFKNTEMADWFNHGYFTMNLMIKRSIDEAFQPLGDLIKSWGRVLFLPGPQPPPLKGIPDQLQQQHLLAQQQQQQQYQQLLQQHMMQQRFLQQQALIMQQQLHMQHQQEQVPTTAVSPQSTTTHMDIPPPHMLQSTLEHQQHLQQKVQELQQHHQQQPQALSVSSESIWAGSGATSTSPVISPGPWSQVTTASVAAGPSPPSPLRGWDVEHGNNEKIQSLQEIQKKEEENELAIKLENERREAAIRKEEELRRRQQQEYLLQRQREQEERRRQEEIEKKKRKQEELLKKQEEEARRHQEEELQQQKREQKQQAARQKQLEQQKRQMEEQKMVEMRKQQQQALARLQQQQQELQRRKEIEEQKQKELQQKLHQKRQQSQNTSNSLWGPTPLPAAPSLTEIQEQQEKRERSAQQEKERLVQQEREQRNAAAAAAAGGWTERNNQGTSSVKSLLEIQQEQERQQLAKKENQQLSRSHPSSHNPLSSTVWGNNSSALSSSWTSPVSSTPSIIAWGGASKSAKQPSRLVGLSNDEDDNDDDDEEEEEEESFWDEAVKEAKKAGQNKQQSKSQQQQRKQQQQQQPKPQSVQPAKNRQSSNAAFPGLGNKTQSKRTTKDEENIRRIFQQQSSASDEFARWFEKSLKALKVTSIDIPTFFAFLQEIESPYEVHDYVKSYIGDNKEANEFARDFIEQRKRIYSRQLQNTLPTLPQECLWGNVNQKPQSNKSGVSQQVPQEECMQADTTTSKKKKKKKMQKVDPRILGFSVNAAERVNIGEIQTLEDA</sequence>
<feature type="compositionally biased region" description="Acidic residues" evidence="1">
    <location>
        <begin position="1011"/>
        <end position="1030"/>
    </location>
</feature>
<feature type="compositionally biased region" description="Low complexity" evidence="1">
    <location>
        <begin position="820"/>
        <end position="834"/>
    </location>
</feature>
<feature type="compositionally biased region" description="Polar residues" evidence="1">
    <location>
        <begin position="921"/>
        <end position="931"/>
    </location>
</feature>
<dbReference type="InterPro" id="IPR051640">
    <property type="entry name" value="GRB10-interact_GYF"/>
</dbReference>
<dbReference type="PANTHER" id="PTHR14445:SF36">
    <property type="entry name" value="FI03272P-RELATED"/>
    <property type="match status" value="1"/>
</dbReference>
<dbReference type="SUPFAM" id="SSF55277">
    <property type="entry name" value="GYF domain"/>
    <property type="match status" value="1"/>
</dbReference>
<feature type="region of interest" description="Disordered" evidence="1">
    <location>
        <begin position="104"/>
        <end position="424"/>
    </location>
</feature>
<dbReference type="SMART" id="SM00444">
    <property type="entry name" value="GYF"/>
    <property type="match status" value="1"/>
</dbReference>
<feature type="compositionally biased region" description="Low complexity" evidence="1">
    <location>
        <begin position="1040"/>
        <end position="1071"/>
    </location>
</feature>
<feature type="compositionally biased region" description="Basic and acidic residues" evidence="1">
    <location>
        <begin position="303"/>
        <end position="322"/>
    </location>
</feature>